<keyword evidence="1" id="KW-0472">Membrane</keyword>
<name>G5A549_PHYSP</name>
<gene>
    <name evidence="2" type="ORF">PHYSODRAFT_523206</name>
</gene>
<keyword evidence="1" id="KW-1133">Transmembrane helix</keyword>
<feature type="transmembrane region" description="Helical" evidence="1">
    <location>
        <begin position="269"/>
        <end position="288"/>
    </location>
</feature>
<keyword evidence="3" id="KW-1185">Reference proteome</keyword>
<keyword evidence="1" id="KW-0812">Transmembrane</keyword>
<dbReference type="GeneID" id="20660619"/>
<dbReference type="AlphaFoldDB" id="G5A549"/>
<evidence type="ECO:0000313" key="2">
    <source>
        <dbReference type="EMBL" id="EGZ09798.1"/>
    </source>
</evidence>
<dbReference type="EMBL" id="JH159159">
    <property type="protein sequence ID" value="EGZ09798.1"/>
    <property type="molecule type" value="Genomic_DNA"/>
</dbReference>
<reference evidence="2 3" key="1">
    <citation type="journal article" date="2006" name="Science">
        <title>Phytophthora genome sequences uncover evolutionary origins and mechanisms of pathogenesis.</title>
        <authorList>
            <person name="Tyler B.M."/>
            <person name="Tripathy S."/>
            <person name="Zhang X."/>
            <person name="Dehal P."/>
            <person name="Jiang R.H."/>
            <person name="Aerts A."/>
            <person name="Arredondo F.D."/>
            <person name="Baxter L."/>
            <person name="Bensasson D."/>
            <person name="Beynon J.L."/>
            <person name="Chapman J."/>
            <person name="Damasceno C.M."/>
            <person name="Dorrance A.E."/>
            <person name="Dou D."/>
            <person name="Dickerman A.W."/>
            <person name="Dubchak I.L."/>
            <person name="Garbelotto M."/>
            <person name="Gijzen M."/>
            <person name="Gordon S.G."/>
            <person name="Govers F."/>
            <person name="Grunwald N.J."/>
            <person name="Huang W."/>
            <person name="Ivors K.L."/>
            <person name="Jones R.W."/>
            <person name="Kamoun S."/>
            <person name="Krampis K."/>
            <person name="Lamour K.H."/>
            <person name="Lee M.K."/>
            <person name="McDonald W.H."/>
            <person name="Medina M."/>
            <person name="Meijer H.J."/>
            <person name="Nordberg E.K."/>
            <person name="Maclean D.J."/>
            <person name="Ospina-Giraldo M.D."/>
            <person name="Morris P.F."/>
            <person name="Phuntumart V."/>
            <person name="Putnam N.H."/>
            <person name="Rash S."/>
            <person name="Rose J.K."/>
            <person name="Sakihama Y."/>
            <person name="Salamov A.A."/>
            <person name="Savidor A."/>
            <person name="Scheuring C.F."/>
            <person name="Smith B.M."/>
            <person name="Sobral B.W."/>
            <person name="Terry A."/>
            <person name="Torto-Alalibo T.A."/>
            <person name="Win J."/>
            <person name="Xu Z."/>
            <person name="Zhang H."/>
            <person name="Grigoriev I.V."/>
            <person name="Rokhsar D.S."/>
            <person name="Boore J.L."/>
        </authorList>
    </citation>
    <scope>NUCLEOTIDE SEQUENCE [LARGE SCALE GENOMIC DNA]</scope>
    <source>
        <strain evidence="2 3">P6497</strain>
    </source>
</reference>
<dbReference type="Proteomes" id="UP000002640">
    <property type="component" value="Unassembled WGS sequence"/>
</dbReference>
<evidence type="ECO:0000313" key="3">
    <source>
        <dbReference type="Proteomes" id="UP000002640"/>
    </source>
</evidence>
<organism evidence="2 3">
    <name type="scientific">Phytophthora sojae (strain P6497)</name>
    <name type="common">Soybean stem and root rot agent</name>
    <name type="synonym">Phytophthora megasperma f. sp. glycines</name>
    <dbReference type="NCBI Taxonomy" id="1094619"/>
    <lineage>
        <taxon>Eukaryota</taxon>
        <taxon>Sar</taxon>
        <taxon>Stramenopiles</taxon>
        <taxon>Oomycota</taxon>
        <taxon>Peronosporomycetes</taxon>
        <taxon>Peronosporales</taxon>
        <taxon>Peronosporaceae</taxon>
        <taxon>Phytophthora</taxon>
    </lineage>
</organism>
<dbReference type="InParanoid" id="G5A549"/>
<accession>G5A549</accession>
<feature type="transmembrane region" description="Helical" evidence="1">
    <location>
        <begin position="178"/>
        <end position="196"/>
    </location>
</feature>
<protein>
    <submittedName>
        <fullName evidence="2">Uncharacterized protein</fullName>
    </submittedName>
</protein>
<dbReference type="RefSeq" id="XP_009534659.1">
    <property type="nucleotide sequence ID" value="XM_009536364.1"/>
</dbReference>
<sequence length="525" mass="59515">MTPRRKLLAAWLAVGMVPFVLQVRGYFNFAIPHQITTKLLVPPGAEPKTDNLLELCPLKGIHVGQVWWNVEMTHYYALDQGNVCHFVIPQYNSHGNVLMGSTKVEAYRTAPSSCDNESYPVEIFIYHGSVGYFSFLDQLVSTYCTLDNTAYSHVLSLGTFDINGASLARELGGEGYRWSYWYCIGGAMWIIYRGLVLRRCFVICQLYGAKCDQMGVNLLRKQAMIFVHENLRLSAHEATNYHRVLLLYFFLEGLMSDLFLVAATDSSFIWLQYVSLGYNLSGILLLLFEMVESMGWLREDYRLFVKRLIFSYEPSLLGELVSAIWQSNILTSLNKSDLNQTKVLAVAASYYLWGLVGHGAIALVLISFIVSVRILRAVTYVRWKHGRVYDIFWAPCCVDTTYGVRNKMTKLGALAGYHWRNGKLYYKPDALKSFGLLRMEEEDGKESLVLNKHHWFEVRTDDLVVIGSVAEERVEPCSERPCTGVISFFDRNLGGPLGNYEGSRSITCVRSKVLPSPSSLSIIQT</sequence>
<proteinExistence type="predicted"/>
<evidence type="ECO:0000256" key="1">
    <source>
        <dbReference type="SAM" id="Phobius"/>
    </source>
</evidence>
<feature type="transmembrane region" description="Helical" evidence="1">
    <location>
        <begin position="350"/>
        <end position="375"/>
    </location>
</feature>
<feature type="transmembrane region" description="Helical" evidence="1">
    <location>
        <begin position="309"/>
        <end position="330"/>
    </location>
</feature>
<dbReference type="KEGG" id="psoj:PHYSODRAFT_523206"/>
<feature type="transmembrane region" description="Helical" evidence="1">
    <location>
        <begin position="244"/>
        <end position="263"/>
    </location>
</feature>